<dbReference type="PATRIC" id="fig|634503.3.peg.237"/>
<dbReference type="AlphaFoldDB" id="C5BCE4"/>
<dbReference type="GO" id="GO:0006313">
    <property type="term" value="P:DNA transposition"/>
    <property type="evidence" value="ECO:0007669"/>
    <property type="project" value="InterPro"/>
</dbReference>
<dbReference type="HOGENOM" id="CLU_027402_34_5_6"/>
<dbReference type="EMBL" id="CP001600">
    <property type="protein sequence ID" value="ACR67507.1"/>
    <property type="molecule type" value="Genomic_DNA"/>
</dbReference>
<dbReference type="Pfam" id="PF01527">
    <property type="entry name" value="HTH_Tnp_1"/>
    <property type="match status" value="1"/>
</dbReference>
<organism evidence="1 2">
    <name type="scientific">Edwardsiella ictaluri (strain 93-146)</name>
    <dbReference type="NCBI Taxonomy" id="634503"/>
    <lineage>
        <taxon>Bacteria</taxon>
        <taxon>Pseudomonadati</taxon>
        <taxon>Pseudomonadota</taxon>
        <taxon>Gammaproteobacteria</taxon>
        <taxon>Enterobacterales</taxon>
        <taxon>Hafniaceae</taxon>
        <taxon>Edwardsiella</taxon>
    </lineage>
</organism>
<dbReference type="KEGG" id="eic:NT01EI_0264"/>
<sequence>MKKSRFTEEQIAFALKQTELDTPMPDVCCKLGISDATFYT</sequence>
<reference evidence="2" key="1">
    <citation type="submission" date="2009-03" db="EMBL/GenBank/DDBJ databases">
        <title>Complete genome sequence of Edwardsiella ictaluri 93-146.</title>
        <authorList>
            <person name="Williams M.L."/>
            <person name="Gillaspy A.F."/>
            <person name="Dyer D.W."/>
            <person name="Thune R.L."/>
            <person name="Waldbieser G.C."/>
            <person name="Schuster S.C."/>
            <person name="Gipson J."/>
            <person name="Zaitshik J."/>
            <person name="Landry C."/>
            <person name="Lawrence M.L."/>
        </authorList>
    </citation>
    <scope>NUCLEOTIDE SEQUENCE [LARGE SCALE GENOMIC DNA]</scope>
    <source>
        <strain evidence="2">93-146</strain>
    </source>
</reference>
<dbReference type="GO" id="GO:0003677">
    <property type="term" value="F:DNA binding"/>
    <property type="evidence" value="ECO:0007669"/>
    <property type="project" value="InterPro"/>
</dbReference>
<proteinExistence type="predicted"/>
<evidence type="ECO:0008006" key="3">
    <source>
        <dbReference type="Google" id="ProtNLM"/>
    </source>
</evidence>
<dbReference type="GO" id="GO:0004803">
    <property type="term" value="F:transposase activity"/>
    <property type="evidence" value="ECO:0007669"/>
    <property type="project" value="InterPro"/>
</dbReference>
<gene>
    <name evidence="1" type="ordered locus">NT01EI_0264</name>
</gene>
<name>C5BCE4_EDWI9</name>
<accession>C5BCE4</accession>
<evidence type="ECO:0000313" key="1">
    <source>
        <dbReference type="EMBL" id="ACR67507.1"/>
    </source>
</evidence>
<protein>
    <recommendedName>
        <fullName evidence="3">Transposase</fullName>
    </recommendedName>
</protein>
<reference evidence="1 2" key="2">
    <citation type="journal article" date="2012" name="J. Bacteriol.">
        <title>Genome Sequence of Edwardsiella ictaluri 93-146, a Strain Associated with a Natural Channel Catfish Outbreak of Enteric Septicemia of Catfish.</title>
        <authorList>
            <person name="Williams M.L."/>
            <person name="Gillaspy A.F."/>
            <person name="Dyer D.W."/>
            <person name="Thune R.L."/>
            <person name="Waldbieser G.C."/>
            <person name="Schuster S.C."/>
            <person name="Gipson J."/>
            <person name="Zaitshik J."/>
            <person name="Landry C."/>
            <person name="Banes M.M."/>
            <person name="Lawrence M.L."/>
        </authorList>
    </citation>
    <scope>NUCLEOTIDE SEQUENCE [LARGE SCALE GENOMIC DNA]</scope>
    <source>
        <strain evidence="1 2">93-146</strain>
    </source>
</reference>
<dbReference type="Proteomes" id="UP000001485">
    <property type="component" value="Chromosome"/>
</dbReference>
<dbReference type="InterPro" id="IPR002514">
    <property type="entry name" value="Transposase_8"/>
</dbReference>
<evidence type="ECO:0000313" key="2">
    <source>
        <dbReference type="Proteomes" id="UP000001485"/>
    </source>
</evidence>